<keyword evidence="1" id="KW-0175">Coiled coil</keyword>
<dbReference type="PANTHER" id="PTHR43888">
    <property type="entry name" value="DNAJ-LIKE-2, ISOFORM A-RELATED"/>
    <property type="match status" value="1"/>
</dbReference>
<dbReference type="AlphaFoldDB" id="A0A835HZP3"/>
<dbReference type="Proteomes" id="UP000631114">
    <property type="component" value="Unassembled WGS sequence"/>
</dbReference>
<dbReference type="GO" id="GO:0030544">
    <property type="term" value="F:Hsp70 protein binding"/>
    <property type="evidence" value="ECO:0007669"/>
    <property type="project" value="InterPro"/>
</dbReference>
<dbReference type="InterPro" id="IPR008971">
    <property type="entry name" value="HSP40/DnaJ_pept-bd"/>
</dbReference>
<protein>
    <submittedName>
        <fullName evidence="2">Uncharacterized protein</fullName>
    </submittedName>
</protein>
<dbReference type="GO" id="GO:0006457">
    <property type="term" value="P:protein folding"/>
    <property type="evidence" value="ECO:0007669"/>
    <property type="project" value="InterPro"/>
</dbReference>
<accession>A0A835HZP3</accession>
<sequence length="139" mass="15441">MAEDGGRELRGEDLMHPLKVSLEELYNGTSKKLSLSQNVICFKCKGKAKEAETSRTTEAEALIQQVKQEVEKTNAAETETTEVEAMIIQLKQELEAAKAAETKIAEAKTFVKKLKELEFVRGICIYSNSSTVSSVRELN</sequence>
<dbReference type="Gene3D" id="2.10.230.10">
    <property type="entry name" value="Heat shock protein DnaJ, cysteine-rich domain"/>
    <property type="match status" value="1"/>
</dbReference>
<gene>
    <name evidence="2" type="ORF">IFM89_019013</name>
</gene>
<feature type="coiled-coil region" evidence="1">
    <location>
        <begin position="56"/>
        <end position="117"/>
    </location>
</feature>
<dbReference type="EMBL" id="JADFTS010000004">
    <property type="protein sequence ID" value="KAF9609920.1"/>
    <property type="molecule type" value="Genomic_DNA"/>
</dbReference>
<evidence type="ECO:0000313" key="2">
    <source>
        <dbReference type="EMBL" id="KAF9609920.1"/>
    </source>
</evidence>
<dbReference type="OrthoDB" id="9802089at2759"/>
<reference evidence="2 3" key="1">
    <citation type="submission" date="2020-10" db="EMBL/GenBank/DDBJ databases">
        <title>The Coptis chinensis genome and diversification of protoberbering-type alkaloids.</title>
        <authorList>
            <person name="Wang B."/>
            <person name="Shu S."/>
            <person name="Song C."/>
            <person name="Liu Y."/>
        </authorList>
    </citation>
    <scope>NUCLEOTIDE SEQUENCE [LARGE SCALE GENOMIC DNA]</scope>
    <source>
        <strain evidence="2">HL-2020</strain>
        <tissue evidence="2">Leaf</tissue>
    </source>
</reference>
<proteinExistence type="predicted"/>
<keyword evidence="3" id="KW-1185">Reference proteome</keyword>
<name>A0A835HZP3_9MAGN</name>
<dbReference type="Gene3D" id="2.60.260.20">
    <property type="entry name" value="Urease metallochaperone UreE, N-terminal domain"/>
    <property type="match status" value="1"/>
</dbReference>
<organism evidence="2 3">
    <name type="scientific">Coptis chinensis</name>
    <dbReference type="NCBI Taxonomy" id="261450"/>
    <lineage>
        <taxon>Eukaryota</taxon>
        <taxon>Viridiplantae</taxon>
        <taxon>Streptophyta</taxon>
        <taxon>Embryophyta</taxon>
        <taxon>Tracheophyta</taxon>
        <taxon>Spermatophyta</taxon>
        <taxon>Magnoliopsida</taxon>
        <taxon>Ranunculales</taxon>
        <taxon>Ranunculaceae</taxon>
        <taxon>Coptidoideae</taxon>
        <taxon>Coptis</taxon>
    </lineage>
</organism>
<dbReference type="SUPFAM" id="SSF49493">
    <property type="entry name" value="HSP40/DnaJ peptide-binding domain"/>
    <property type="match status" value="1"/>
</dbReference>
<dbReference type="GO" id="GO:0051082">
    <property type="term" value="F:unfolded protein binding"/>
    <property type="evidence" value="ECO:0007669"/>
    <property type="project" value="InterPro"/>
</dbReference>
<evidence type="ECO:0000256" key="1">
    <source>
        <dbReference type="SAM" id="Coils"/>
    </source>
</evidence>
<evidence type="ECO:0000313" key="3">
    <source>
        <dbReference type="Proteomes" id="UP000631114"/>
    </source>
</evidence>
<comment type="caution">
    <text evidence="2">The sequence shown here is derived from an EMBL/GenBank/DDBJ whole genome shotgun (WGS) entry which is preliminary data.</text>
</comment>
<dbReference type="InterPro" id="IPR044713">
    <property type="entry name" value="DNJA1/2-like"/>
</dbReference>